<evidence type="ECO:0000259" key="1">
    <source>
        <dbReference type="Pfam" id="PF00535"/>
    </source>
</evidence>
<evidence type="ECO:0000313" key="2">
    <source>
        <dbReference type="EMBL" id="MCM2370259.1"/>
    </source>
</evidence>
<protein>
    <submittedName>
        <fullName evidence="2">Glycosyltransferase</fullName>
        <ecNumber evidence="2">2.4.-.-</ecNumber>
    </submittedName>
</protein>
<dbReference type="Proteomes" id="UP001202961">
    <property type="component" value="Unassembled WGS sequence"/>
</dbReference>
<dbReference type="SUPFAM" id="SSF53448">
    <property type="entry name" value="Nucleotide-diphospho-sugar transferases"/>
    <property type="match status" value="1"/>
</dbReference>
<keyword evidence="2" id="KW-0328">Glycosyltransferase</keyword>
<dbReference type="InterPro" id="IPR050834">
    <property type="entry name" value="Glycosyltransf_2"/>
</dbReference>
<dbReference type="InterPro" id="IPR001173">
    <property type="entry name" value="Glyco_trans_2-like"/>
</dbReference>
<evidence type="ECO:0000313" key="3">
    <source>
        <dbReference type="Proteomes" id="UP001202961"/>
    </source>
</evidence>
<dbReference type="EMBL" id="JAMQBK010000020">
    <property type="protein sequence ID" value="MCM2370259.1"/>
    <property type="molecule type" value="Genomic_DNA"/>
</dbReference>
<dbReference type="CDD" id="cd00761">
    <property type="entry name" value="Glyco_tranf_GTA_type"/>
    <property type="match status" value="1"/>
</dbReference>
<comment type="caution">
    <text evidence="2">The sequence shown here is derived from an EMBL/GenBank/DDBJ whole genome shotgun (WGS) entry which is preliminary data.</text>
</comment>
<proteinExistence type="predicted"/>
<sequence>MLQRTLQRLCDLEVDARYTWELIVVDNNSTDNTAQVIDRFVDALPIRAVHESKQGHSRSRNRAIAEATGDYIVWTDNDVLVCTRWLSAYFDAFTAEPDLAFFGGVIEPVFDPPGRPDWLAATWEKCKPVYAARDLGPMPVELNESRLPYGANFAIRSDIQRKHLFDPSLGRVSSAMMGEDETQVLRQIARSCGKGRWVPDAKVQHIVPADRATERYVRSYFIGQGMANVALNKSCKTRVAAFLDSVWQSLLYRIKRNCTDPDEWVSHLICSGLSWGEYFALTARRRNGKRESV</sequence>
<gene>
    <name evidence="2" type="ORF">NB063_06430</name>
</gene>
<name>A0ABT0U064_9BACT</name>
<organism evidence="2 3">
    <name type="scientific">Aporhodopirellula aestuarii</name>
    <dbReference type="NCBI Taxonomy" id="2950107"/>
    <lineage>
        <taxon>Bacteria</taxon>
        <taxon>Pseudomonadati</taxon>
        <taxon>Planctomycetota</taxon>
        <taxon>Planctomycetia</taxon>
        <taxon>Pirellulales</taxon>
        <taxon>Pirellulaceae</taxon>
        <taxon>Aporhodopirellula</taxon>
    </lineage>
</organism>
<dbReference type="Pfam" id="PF00535">
    <property type="entry name" value="Glycos_transf_2"/>
    <property type="match status" value="1"/>
</dbReference>
<dbReference type="GO" id="GO:0016757">
    <property type="term" value="F:glycosyltransferase activity"/>
    <property type="evidence" value="ECO:0007669"/>
    <property type="project" value="UniProtKB-KW"/>
</dbReference>
<dbReference type="PANTHER" id="PTHR43685:SF2">
    <property type="entry name" value="GLYCOSYLTRANSFERASE 2-LIKE DOMAIN-CONTAINING PROTEIN"/>
    <property type="match status" value="1"/>
</dbReference>
<dbReference type="PANTHER" id="PTHR43685">
    <property type="entry name" value="GLYCOSYLTRANSFERASE"/>
    <property type="match status" value="1"/>
</dbReference>
<dbReference type="Gene3D" id="3.90.550.10">
    <property type="entry name" value="Spore Coat Polysaccharide Biosynthesis Protein SpsA, Chain A"/>
    <property type="match status" value="1"/>
</dbReference>
<feature type="domain" description="Glycosyltransferase 2-like" evidence="1">
    <location>
        <begin position="2"/>
        <end position="105"/>
    </location>
</feature>
<dbReference type="InterPro" id="IPR029044">
    <property type="entry name" value="Nucleotide-diphossugar_trans"/>
</dbReference>
<accession>A0ABT0U064</accession>
<keyword evidence="2" id="KW-0808">Transferase</keyword>
<keyword evidence="3" id="KW-1185">Reference proteome</keyword>
<dbReference type="EC" id="2.4.-.-" evidence="2"/>
<reference evidence="2 3" key="1">
    <citation type="journal article" date="2022" name="Syst. Appl. Microbiol.">
        <title>Rhodopirellula aestuarii sp. nov., a novel member of the genus Rhodopirellula isolated from brackish sediments collected in the Tagus River estuary, Portugal.</title>
        <authorList>
            <person name="Vitorino I.R."/>
            <person name="Klimek D."/>
            <person name="Calusinska M."/>
            <person name="Lobo-da-Cunha A."/>
            <person name="Vasconcelos V."/>
            <person name="Lage O.M."/>
        </authorList>
    </citation>
    <scope>NUCLEOTIDE SEQUENCE [LARGE SCALE GENOMIC DNA]</scope>
    <source>
        <strain evidence="2 3">ICT_H3.1</strain>
    </source>
</reference>